<evidence type="ECO:0000256" key="2">
    <source>
        <dbReference type="ARBA" id="ARBA00022578"/>
    </source>
</evidence>
<sequence>MYSLKLELKLNNFERSLLAGCAGFSRFVYNFGLSLLTQSWAFEEIKATDSKRLAEIEKVFTNHVKTKPEYAWMKQYPSAIYSSALRNLAKALERWRKGSSGFPGKKSKKRGESFTVLKKSGVYRAKGEKMIPFTNRQTLYPGKKIAIPGLGEFRLKQRIPFICSSQTFTISRVADKWFVSFTLDVDKVPTLLHSVQSVGIDLGVKNFATLSDNSKIVAPQSLKDAKAKLSREQWRNRNKRLGNRNQGIKASNNALKYYRRLARGYARLANIRRDFWQKTTTDISRKYYLIRIEDLNVAGMIANGKLAEAISSLGFYEFRRMLLYKSAFFGTKVELVDRWFPSSKTCSCCGNVLLPCLFKSVFTFAVSVAFPLICRPHAQGTRSKCCDKSGKCPKHPCTCGKRGIYACGQEGADSLG</sequence>
<evidence type="ECO:0000313" key="7">
    <source>
        <dbReference type="EMBL" id="GET43222.1"/>
    </source>
</evidence>
<keyword evidence="4" id="KW-0233">DNA recombination</keyword>
<evidence type="ECO:0000259" key="6">
    <source>
        <dbReference type="Pfam" id="PF07282"/>
    </source>
</evidence>
<accession>A0AAV3XRI3</accession>
<feature type="domain" description="Cas12f1-like TNB" evidence="6">
    <location>
        <begin position="315"/>
        <end position="352"/>
    </location>
</feature>
<dbReference type="EMBL" id="BLAY01000207">
    <property type="protein sequence ID" value="GET43222.1"/>
    <property type="molecule type" value="Genomic_DNA"/>
</dbReference>
<dbReference type="GO" id="GO:0003677">
    <property type="term" value="F:DNA binding"/>
    <property type="evidence" value="ECO:0007669"/>
    <property type="project" value="UniProtKB-KW"/>
</dbReference>
<dbReference type="Pfam" id="PF01385">
    <property type="entry name" value="OrfB_IS605"/>
    <property type="match status" value="1"/>
</dbReference>
<dbReference type="InterPro" id="IPR010095">
    <property type="entry name" value="Cas12f1-like_TNB"/>
</dbReference>
<dbReference type="Proteomes" id="UP001050975">
    <property type="component" value="Unassembled WGS sequence"/>
</dbReference>
<evidence type="ECO:0000259" key="5">
    <source>
        <dbReference type="Pfam" id="PF01385"/>
    </source>
</evidence>
<evidence type="ECO:0000256" key="1">
    <source>
        <dbReference type="ARBA" id="ARBA00008761"/>
    </source>
</evidence>
<comment type="caution">
    <text evidence="7">The sequence shown here is derived from an EMBL/GenBank/DDBJ whole genome shotgun (WGS) entry which is preliminary data.</text>
</comment>
<evidence type="ECO:0000256" key="3">
    <source>
        <dbReference type="ARBA" id="ARBA00023125"/>
    </source>
</evidence>
<dbReference type="NCBIfam" id="NF040570">
    <property type="entry name" value="guided_TnpB"/>
    <property type="match status" value="1"/>
</dbReference>
<evidence type="ECO:0000256" key="4">
    <source>
        <dbReference type="ARBA" id="ARBA00023172"/>
    </source>
</evidence>
<feature type="domain" description="Probable transposase IS891/IS1136/IS1341" evidence="5">
    <location>
        <begin position="183"/>
        <end position="301"/>
    </location>
</feature>
<name>A0AAV3XRI3_9CYAN</name>
<gene>
    <name evidence="7" type="ORF">MiSe_80440</name>
</gene>
<dbReference type="Pfam" id="PF07282">
    <property type="entry name" value="Cas12f1-like_TNB"/>
    <property type="match status" value="1"/>
</dbReference>
<evidence type="ECO:0000313" key="8">
    <source>
        <dbReference type="Proteomes" id="UP001050975"/>
    </source>
</evidence>
<keyword evidence="8" id="KW-1185">Reference proteome</keyword>
<dbReference type="RefSeq" id="WP_226591816.1">
    <property type="nucleotide sequence ID" value="NZ_BLAY01000207.1"/>
</dbReference>
<keyword evidence="3" id="KW-0238">DNA-binding</keyword>
<dbReference type="InterPro" id="IPR001959">
    <property type="entry name" value="Transposase"/>
</dbReference>
<organism evidence="7 8">
    <name type="scientific">Microseira wollei NIES-4236</name>
    <dbReference type="NCBI Taxonomy" id="2530354"/>
    <lineage>
        <taxon>Bacteria</taxon>
        <taxon>Bacillati</taxon>
        <taxon>Cyanobacteriota</taxon>
        <taxon>Cyanophyceae</taxon>
        <taxon>Oscillatoriophycideae</taxon>
        <taxon>Aerosakkonematales</taxon>
        <taxon>Aerosakkonemataceae</taxon>
        <taxon>Microseira</taxon>
    </lineage>
</organism>
<dbReference type="GO" id="GO:0006310">
    <property type="term" value="P:DNA recombination"/>
    <property type="evidence" value="ECO:0007669"/>
    <property type="project" value="UniProtKB-KW"/>
</dbReference>
<keyword evidence="2" id="KW-0815">Transposition</keyword>
<proteinExistence type="inferred from homology"/>
<dbReference type="GO" id="GO:0032196">
    <property type="term" value="P:transposition"/>
    <property type="evidence" value="ECO:0007669"/>
    <property type="project" value="UniProtKB-KW"/>
</dbReference>
<dbReference type="NCBIfam" id="TIGR01766">
    <property type="entry name" value="IS200/IS605 family accessory protein TnpB-like domain"/>
    <property type="match status" value="1"/>
</dbReference>
<reference evidence="7" key="1">
    <citation type="submission" date="2019-10" db="EMBL/GenBank/DDBJ databases">
        <title>Draft genome sequece of Microseira wollei NIES-4236.</title>
        <authorList>
            <person name="Yamaguchi H."/>
            <person name="Suzuki S."/>
            <person name="Kawachi M."/>
        </authorList>
    </citation>
    <scope>NUCLEOTIDE SEQUENCE</scope>
    <source>
        <strain evidence="7">NIES-4236</strain>
    </source>
</reference>
<comment type="similarity">
    <text evidence="1">In the C-terminal section; belongs to the transposase 35 family.</text>
</comment>
<dbReference type="AlphaFoldDB" id="A0AAV3XRI3"/>
<protein>
    <submittedName>
        <fullName evidence="7">IS605 family transposase OrfB</fullName>
    </submittedName>
</protein>